<dbReference type="PANTHER" id="PTHR30349">
    <property type="entry name" value="PHAGE INTEGRASE-RELATED"/>
    <property type="match status" value="1"/>
</dbReference>
<dbReference type="InterPro" id="IPR013762">
    <property type="entry name" value="Integrase-like_cat_sf"/>
</dbReference>
<dbReference type="GO" id="GO:0015074">
    <property type="term" value="P:DNA integration"/>
    <property type="evidence" value="ECO:0007669"/>
    <property type="project" value="UniProtKB-KW"/>
</dbReference>
<evidence type="ECO:0000256" key="5">
    <source>
        <dbReference type="ARBA" id="ARBA00022908"/>
    </source>
</evidence>
<dbReference type="STRING" id="649639.Bcell_2113"/>
<proteinExistence type="predicted"/>
<dbReference type="GO" id="GO:0006310">
    <property type="term" value="P:DNA recombination"/>
    <property type="evidence" value="ECO:0007669"/>
    <property type="project" value="UniProtKB-KW"/>
</dbReference>
<dbReference type="GO" id="GO:0005737">
    <property type="term" value="C:cytoplasm"/>
    <property type="evidence" value="ECO:0007669"/>
    <property type="project" value="UniProtKB-SubCell"/>
</dbReference>
<evidence type="ECO:0000259" key="11">
    <source>
        <dbReference type="PROSITE" id="PS51900"/>
    </source>
</evidence>
<organism evidence="12 13">
    <name type="scientific">Evansella cellulosilytica (strain ATCC 21833 / DSM 2522 / FERM P-1141 / JCM 9156 / N-4)</name>
    <name type="common">Bacillus cellulosilyticus</name>
    <dbReference type="NCBI Taxonomy" id="649639"/>
    <lineage>
        <taxon>Bacteria</taxon>
        <taxon>Bacillati</taxon>
        <taxon>Bacillota</taxon>
        <taxon>Bacilli</taxon>
        <taxon>Bacillales</taxon>
        <taxon>Bacillaceae</taxon>
        <taxon>Evansella</taxon>
    </lineage>
</organism>
<protein>
    <submittedName>
        <fullName evidence="12">Integrase family protein</fullName>
    </submittedName>
</protein>
<dbReference type="Pfam" id="PF00589">
    <property type="entry name" value="Phage_integrase"/>
    <property type="match status" value="1"/>
</dbReference>
<evidence type="ECO:0000256" key="7">
    <source>
        <dbReference type="ARBA" id="ARBA00023172"/>
    </source>
</evidence>
<evidence type="ECO:0000256" key="8">
    <source>
        <dbReference type="ARBA" id="ARBA00023306"/>
    </source>
</evidence>
<dbReference type="InterPro" id="IPR044068">
    <property type="entry name" value="CB"/>
</dbReference>
<dbReference type="AlphaFoldDB" id="E6U1L1"/>
<dbReference type="OrthoDB" id="9801717at2"/>
<keyword evidence="8" id="KW-0131">Cell cycle</keyword>
<dbReference type="InterPro" id="IPR011010">
    <property type="entry name" value="DNA_brk_join_enz"/>
</dbReference>
<dbReference type="PROSITE" id="PS51900">
    <property type="entry name" value="CB"/>
    <property type="match status" value="1"/>
</dbReference>
<dbReference type="HOGENOM" id="CLU_027562_9_2_9"/>
<keyword evidence="13" id="KW-1185">Reference proteome</keyword>
<evidence type="ECO:0000256" key="6">
    <source>
        <dbReference type="ARBA" id="ARBA00023125"/>
    </source>
</evidence>
<reference evidence="12" key="1">
    <citation type="submission" date="2010-12" db="EMBL/GenBank/DDBJ databases">
        <title>Complete sequence of Bacillus cellulosilyticus DSM 2522.</title>
        <authorList>
            <consortium name="US DOE Joint Genome Institute"/>
            <person name="Lucas S."/>
            <person name="Copeland A."/>
            <person name="Lapidus A."/>
            <person name="Cheng J.-F."/>
            <person name="Bruce D."/>
            <person name="Goodwin L."/>
            <person name="Pitluck S."/>
            <person name="Chertkov O."/>
            <person name="Detter J.C."/>
            <person name="Han C."/>
            <person name="Tapia R."/>
            <person name="Land M."/>
            <person name="Hauser L."/>
            <person name="Jeffries C."/>
            <person name="Kyrpides N."/>
            <person name="Ivanova N."/>
            <person name="Mikhailova N."/>
            <person name="Brumm P."/>
            <person name="Mead D."/>
            <person name="Woyke T."/>
        </authorList>
    </citation>
    <scope>NUCLEOTIDE SEQUENCE [LARGE SCALE GENOMIC DNA]</scope>
    <source>
        <strain evidence="12">DSM 2522</strain>
    </source>
</reference>
<evidence type="ECO:0000256" key="3">
    <source>
        <dbReference type="ARBA" id="ARBA00022618"/>
    </source>
</evidence>
<dbReference type="GO" id="GO:0051301">
    <property type="term" value="P:cell division"/>
    <property type="evidence" value="ECO:0007669"/>
    <property type="project" value="UniProtKB-KW"/>
</dbReference>
<dbReference type="PROSITE" id="PS51898">
    <property type="entry name" value="TYR_RECOMBINASE"/>
    <property type="match status" value="1"/>
</dbReference>
<evidence type="ECO:0000313" key="12">
    <source>
        <dbReference type="EMBL" id="ADU30374.1"/>
    </source>
</evidence>
<gene>
    <name evidence="12" type="ordered locus">Bcell_2113</name>
</gene>
<keyword evidence="4" id="KW-0159">Chromosome partition</keyword>
<dbReference type="Proteomes" id="UP000001401">
    <property type="component" value="Chromosome"/>
</dbReference>
<dbReference type="RefSeq" id="WP_013488710.1">
    <property type="nucleotide sequence ID" value="NC_014829.1"/>
</dbReference>
<dbReference type="InterPro" id="IPR002104">
    <property type="entry name" value="Integrase_catalytic"/>
</dbReference>
<dbReference type="InterPro" id="IPR010998">
    <property type="entry name" value="Integrase_recombinase_N"/>
</dbReference>
<dbReference type="EMBL" id="CP002394">
    <property type="protein sequence ID" value="ADU30374.1"/>
    <property type="molecule type" value="Genomic_DNA"/>
</dbReference>
<evidence type="ECO:0000259" key="10">
    <source>
        <dbReference type="PROSITE" id="PS51898"/>
    </source>
</evidence>
<dbReference type="Gene3D" id="1.10.443.10">
    <property type="entry name" value="Intergrase catalytic core"/>
    <property type="match status" value="1"/>
</dbReference>
<keyword evidence="7" id="KW-0233">DNA recombination</keyword>
<evidence type="ECO:0000256" key="9">
    <source>
        <dbReference type="PROSITE-ProRule" id="PRU01248"/>
    </source>
</evidence>
<sequence length="280" mass="33969">MKLSELWLHYEQDKTLENYSKKTLKSYRLELGLLIRFLGDMEAEDVTIFHLKNYLIEEQKRLKPSSFQHRCKFIRSFFRWAHEYDLLSKNPAIKVKMPKDHYRIPKPVNEETLELLRIASKSPLEGLLVEFMYSAGVRVGEVYNLNKKDFNFTNRSVYVFGKGDKEREVYFSKRAEIWIQRYFDSRQDEEECFICSKNKPYRRMSIDQIRWHFKKLARKAEVDENVYPHRLRHSYASHLINRGASLEMVRDMLGHKRTETTRVYTLLHGDKRREEYRKYF</sequence>
<keyword evidence="2" id="KW-0963">Cytoplasm</keyword>
<dbReference type="KEGG" id="bco:Bcell_2113"/>
<keyword evidence="6 9" id="KW-0238">DNA-binding</keyword>
<accession>E6U1L1</accession>
<dbReference type="Gene3D" id="1.10.150.130">
    <property type="match status" value="1"/>
</dbReference>
<feature type="domain" description="Core-binding (CB)" evidence="11">
    <location>
        <begin position="1"/>
        <end position="82"/>
    </location>
</feature>
<evidence type="ECO:0000256" key="2">
    <source>
        <dbReference type="ARBA" id="ARBA00022490"/>
    </source>
</evidence>
<dbReference type="GO" id="GO:0003677">
    <property type="term" value="F:DNA binding"/>
    <property type="evidence" value="ECO:0007669"/>
    <property type="project" value="UniProtKB-UniRule"/>
</dbReference>
<dbReference type="GO" id="GO:0007059">
    <property type="term" value="P:chromosome segregation"/>
    <property type="evidence" value="ECO:0007669"/>
    <property type="project" value="UniProtKB-KW"/>
</dbReference>
<comment type="subcellular location">
    <subcellularLocation>
        <location evidence="1">Cytoplasm</location>
    </subcellularLocation>
</comment>
<evidence type="ECO:0000256" key="4">
    <source>
        <dbReference type="ARBA" id="ARBA00022829"/>
    </source>
</evidence>
<keyword evidence="3" id="KW-0132">Cell division</keyword>
<dbReference type="PANTHER" id="PTHR30349:SF77">
    <property type="entry name" value="TYROSINE RECOMBINASE XERC"/>
    <property type="match status" value="1"/>
</dbReference>
<name>E6U1L1_EVAC2</name>
<evidence type="ECO:0000313" key="13">
    <source>
        <dbReference type="Proteomes" id="UP000001401"/>
    </source>
</evidence>
<dbReference type="SUPFAM" id="SSF56349">
    <property type="entry name" value="DNA breaking-rejoining enzymes"/>
    <property type="match status" value="1"/>
</dbReference>
<evidence type="ECO:0000256" key="1">
    <source>
        <dbReference type="ARBA" id="ARBA00004496"/>
    </source>
</evidence>
<keyword evidence="5" id="KW-0229">DNA integration</keyword>
<dbReference type="InterPro" id="IPR050090">
    <property type="entry name" value="Tyrosine_recombinase_XerCD"/>
</dbReference>
<feature type="domain" description="Tyr recombinase" evidence="10">
    <location>
        <begin position="103"/>
        <end position="277"/>
    </location>
</feature>
<dbReference type="eggNOG" id="COG4974">
    <property type="taxonomic scope" value="Bacteria"/>
</dbReference>